<sequence>MAWYRAGTVTVANGSSTVTGAGTDFVANAQIGHAFLGPDGKVYEIAQVEAAGQIVLSAPYLGGSGGGQGYAIMPTSSFARDLALGAAQLLNTFANVRDTVGQGLFPDGTQAAPGIRFGGDQDTGMRRTGSNAAALVAGGVDRIVFGGGPTLAMGGLCIGSGVAGGSVPPGTFSYEHPYTRHYIGDGTGYAFVFSKRAGGETRDLMSITDTGSITCRANTRHIFGTDVPQGQGLLNVEAGTGMICAVFAAVSAYAPNGANAALYLGRDSATGRSLNATGTVNASGADYAEYMVKAAGCGTIAKGDVCGVDRDGHLTKTWADAISFVIKSTDPGLVLGDTWGQSVGPRPEGAGDEPTAPIAPPAEPASDDEAAVEAWRAIVVAYPVQLAAYQSAHAAWTDAKAAYDVALPEWEAGLEAERQKVDRIAFSGQVPVNVTGDFAVGDYLIAAANGAGIKAVAVPADTITFDQYRRRLGKVWAVRDDRAWVDVQHG</sequence>
<gene>
    <name evidence="2" type="ORF">AVT10_15075</name>
</gene>
<dbReference type="Proteomes" id="UP000076609">
    <property type="component" value="Unassembled WGS sequence"/>
</dbReference>
<dbReference type="EMBL" id="LQQO01000016">
    <property type="protein sequence ID" value="KZE14072.1"/>
    <property type="molecule type" value="Genomic_DNA"/>
</dbReference>
<evidence type="ECO:0000256" key="1">
    <source>
        <dbReference type="SAM" id="MobiDB-lite"/>
    </source>
</evidence>
<evidence type="ECO:0000313" key="2">
    <source>
        <dbReference type="EMBL" id="KZE14072.1"/>
    </source>
</evidence>
<dbReference type="RefSeq" id="WP_066690311.1">
    <property type="nucleotide sequence ID" value="NZ_LQQO01000016.1"/>
</dbReference>
<protein>
    <recommendedName>
        <fullName evidence="4">Peptidase S74 domain-containing protein</fullName>
    </recommendedName>
</protein>
<feature type="region of interest" description="Disordered" evidence="1">
    <location>
        <begin position="340"/>
        <end position="365"/>
    </location>
</feature>
<evidence type="ECO:0008006" key="4">
    <source>
        <dbReference type="Google" id="ProtNLM"/>
    </source>
</evidence>
<accession>A0ABR5YCN2</accession>
<organism evidence="2 3">
    <name type="scientific">Sphingomonas hankookensis</name>
    <dbReference type="NCBI Taxonomy" id="563996"/>
    <lineage>
        <taxon>Bacteria</taxon>
        <taxon>Pseudomonadati</taxon>
        <taxon>Pseudomonadota</taxon>
        <taxon>Alphaproteobacteria</taxon>
        <taxon>Sphingomonadales</taxon>
        <taxon>Sphingomonadaceae</taxon>
        <taxon>Sphingomonas</taxon>
    </lineage>
</organism>
<keyword evidence="3" id="KW-1185">Reference proteome</keyword>
<reference evidence="3" key="1">
    <citation type="submission" date="2016-01" db="EMBL/GenBank/DDBJ databases">
        <title>Draft genome of Chromobacterium sp. F49.</title>
        <authorList>
            <person name="Hong K.W."/>
        </authorList>
    </citation>
    <scope>NUCLEOTIDE SEQUENCE [LARGE SCALE GENOMIC DNA]</scope>
    <source>
        <strain evidence="3">CN3</strain>
    </source>
</reference>
<evidence type="ECO:0000313" key="3">
    <source>
        <dbReference type="Proteomes" id="UP000076609"/>
    </source>
</evidence>
<name>A0ABR5YCN2_9SPHN</name>
<proteinExistence type="predicted"/>
<comment type="caution">
    <text evidence="2">The sequence shown here is derived from an EMBL/GenBank/DDBJ whole genome shotgun (WGS) entry which is preliminary data.</text>
</comment>